<dbReference type="InterPro" id="IPR011090">
    <property type="entry name" value="Integr_conj_element_PFL4709"/>
</dbReference>
<sequence length="470" mass="50732">MSCNLIIPPLLLSVLLLSLSARAGMVVYTDHAHPPSGGTGDTRVVWLDAPEQLQQSMFGSLTSDPKEAERRTQKVIHSAGWEKKQTELAQAYRGLLQAWSLGLQKYPAVVSDDQYVVYGTADVVVAEGLFHSHRTREGGAMIRRSLSSRLKPVTLGLMLVTGSPAVADAAVNTATLIAGSASPSCISWRVKGICYWLFCTPFGCTVKTSVKVAHFIPEAVISVYQDKGENPWTEMRTVSSASDGIENAVSSGLAGLSAGGGQSTAKRPQGSESLLSTRFKYADAIGHPATSLIGGQIPGYSCKSAATPLVPYFLSTLDSLVWRTGLPEALYPEALIPGKREIGSTAGRNMWGNVYPRSGFVTQQDDYKAGAVIAQRVADIITRSGQVHVYQPLTGHRRPGYWPPDPVTENTGTKNHKWQRLAPEVSQSCAVFPDTGGKVAEDGNYAWTLWQPYSCCKPRGQTFLYSTDFS</sequence>
<comment type="caution">
    <text evidence="3">The sequence shown here is derived from an EMBL/GenBank/DDBJ whole genome shotgun (WGS) entry which is preliminary data.</text>
</comment>
<dbReference type="Proteomes" id="UP000839834">
    <property type="component" value="Unassembled WGS sequence"/>
</dbReference>
<dbReference type="EMBL" id="RSMR01000046">
    <property type="protein sequence ID" value="MIK94706.1"/>
    <property type="molecule type" value="Genomic_DNA"/>
</dbReference>
<organism evidence="3">
    <name type="scientific">Salmonella enterica</name>
    <name type="common">Salmonella choleraesuis</name>
    <dbReference type="NCBI Taxonomy" id="28901"/>
    <lineage>
        <taxon>Bacteria</taxon>
        <taxon>Pseudomonadati</taxon>
        <taxon>Pseudomonadota</taxon>
        <taxon>Gammaproteobacteria</taxon>
        <taxon>Enterobacterales</taxon>
        <taxon>Enterobacteriaceae</taxon>
        <taxon>Salmonella</taxon>
    </lineage>
</organism>
<dbReference type="Pfam" id="PF06834">
    <property type="entry name" value="TraU"/>
    <property type="match status" value="1"/>
</dbReference>
<dbReference type="InterPro" id="IPR026331">
    <property type="entry name" value="PFL_4710"/>
</dbReference>
<proteinExistence type="predicted"/>
<reference evidence="3" key="1">
    <citation type="submission" date="2018-08" db="EMBL/GenBank/DDBJ databases">
        <authorList>
            <consortium name="GenomeTrakr network: Whole genome sequencing for foodborne pathogen traceback"/>
        </authorList>
    </citation>
    <scope>NUCLEOTIDE SEQUENCE [LARGE SCALE GENOMIC DNA]</scope>
    <source>
        <strain evidence="4">CFSAN048114</strain>
        <strain evidence="3">FLUFL-1338</strain>
        <strain evidence="2">FLUFL-367</strain>
    </source>
</reference>
<accession>A0A3R0CCB5</accession>
<dbReference type="Pfam" id="PF07511">
    <property type="entry name" value="DUF1525"/>
    <property type="match status" value="1"/>
</dbReference>
<feature type="signal peptide" evidence="1">
    <location>
        <begin position="1"/>
        <end position="23"/>
    </location>
</feature>
<dbReference type="NCBIfam" id="TIGR03757">
    <property type="entry name" value="conj_TIGR03757"/>
    <property type="match status" value="1"/>
</dbReference>
<gene>
    <name evidence="4" type="ORF">A7E06_19910</name>
    <name evidence="3" type="ORF">KO51_25335</name>
    <name evidence="2" type="ORF">NL99_26695</name>
</gene>
<name>A0A3R0CCB5_SALER</name>
<dbReference type="Proteomes" id="UP000839530">
    <property type="component" value="Unassembled WGS sequence"/>
</dbReference>
<dbReference type="Proteomes" id="UP000885283">
    <property type="component" value="Unassembled WGS sequence"/>
</dbReference>
<keyword evidence="1" id="KW-0732">Signal</keyword>
<dbReference type="EMBL" id="AAACVH010000082">
    <property type="protein sequence ID" value="EAA8668437.1"/>
    <property type="molecule type" value="Genomic_DNA"/>
</dbReference>
<feature type="chain" id="PRO_5036090900" evidence="1">
    <location>
        <begin position="24"/>
        <end position="470"/>
    </location>
</feature>
<dbReference type="EMBL" id="RSUV01000016">
    <property type="protein sequence ID" value="MIV45714.1"/>
    <property type="molecule type" value="Genomic_DNA"/>
</dbReference>
<evidence type="ECO:0000313" key="4">
    <source>
        <dbReference type="EMBL" id="MIV45714.1"/>
    </source>
</evidence>
<dbReference type="AlphaFoldDB" id="A0A3R0CCB5"/>
<dbReference type="InterPro" id="IPR009649">
    <property type="entry name" value="TraU"/>
</dbReference>
<protein>
    <submittedName>
        <fullName evidence="3">TIGR03756 family integrating conjugative element protein</fullName>
    </submittedName>
</protein>
<evidence type="ECO:0000256" key="1">
    <source>
        <dbReference type="SAM" id="SignalP"/>
    </source>
</evidence>
<evidence type="ECO:0000313" key="3">
    <source>
        <dbReference type="EMBL" id="MIK94706.1"/>
    </source>
</evidence>
<evidence type="ECO:0000313" key="2">
    <source>
        <dbReference type="EMBL" id="EAA8668437.1"/>
    </source>
</evidence>
<dbReference type="NCBIfam" id="TIGR03756">
    <property type="entry name" value="conj_TIGR03756"/>
    <property type="match status" value="1"/>
</dbReference>